<reference evidence="9 10" key="1">
    <citation type="journal article" date="2016" name="PLoS ONE">
        <title>Sequence Assembly of Yarrowia lipolytica Strain W29/CLIB89 Shows Transposable Element Diversity.</title>
        <authorList>
            <person name="Magnan C."/>
            <person name="Yu J."/>
            <person name="Chang I."/>
            <person name="Jahn E."/>
            <person name="Kanomata Y."/>
            <person name="Wu J."/>
            <person name="Zeller M."/>
            <person name="Oakes M."/>
            <person name="Baldi P."/>
            <person name="Sandmeyer S."/>
        </authorList>
    </citation>
    <scope>NUCLEOTIDE SEQUENCE [LARGE SCALE GENOMIC DNA]</scope>
    <source>
        <strain evidence="10">CLIB89(W29)</strain>
    </source>
</reference>
<feature type="transmembrane region" description="Helical" evidence="7">
    <location>
        <begin position="292"/>
        <end position="314"/>
    </location>
</feature>
<dbReference type="Pfam" id="PF07690">
    <property type="entry name" value="MFS_1"/>
    <property type="match status" value="1"/>
</dbReference>
<dbReference type="Gene3D" id="1.20.1250.20">
    <property type="entry name" value="MFS general substrate transporter like domains"/>
    <property type="match status" value="1"/>
</dbReference>
<dbReference type="PANTHER" id="PTHR23502:SF31">
    <property type="entry name" value="POLYAMINE TRANSPORTER 1"/>
    <property type="match status" value="1"/>
</dbReference>
<feature type="transmembrane region" description="Helical" evidence="7">
    <location>
        <begin position="536"/>
        <end position="558"/>
    </location>
</feature>
<dbReference type="SUPFAM" id="SSF103473">
    <property type="entry name" value="MFS general substrate transporter"/>
    <property type="match status" value="1"/>
</dbReference>
<dbReference type="CDD" id="cd17323">
    <property type="entry name" value="MFS_Tpo1_MDR_like"/>
    <property type="match status" value="1"/>
</dbReference>
<feature type="transmembrane region" description="Helical" evidence="7">
    <location>
        <begin position="507"/>
        <end position="524"/>
    </location>
</feature>
<dbReference type="InterPro" id="IPR020846">
    <property type="entry name" value="MFS_dom"/>
</dbReference>
<feature type="transmembrane region" description="Helical" evidence="7">
    <location>
        <begin position="361"/>
        <end position="387"/>
    </location>
</feature>
<feature type="domain" description="Major facilitator superfamily (MFS) profile" evidence="8">
    <location>
        <begin position="202"/>
        <end position="626"/>
    </location>
</feature>
<feature type="transmembrane region" description="Helical" evidence="7">
    <location>
        <begin position="269"/>
        <end position="286"/>
    </location>
</feature>
<dbReference type="FunFam" id="1.20.1250.20:FF:000011">
    <property type="entry name" value="MFS multidrug transporter, putative"/>
    <property type="match status" value="1"/>
</dbReference>
<evidence type="ECO:0000256" key="7">
    <source>
        <dbReference type="SAM" id="Phobius"/>
    </source>
</evidence>
<dbReference type="VEuPathDB" id="FungiDB:YALI0_A15576g"/>
<feature type="transmembrane region" description="Helical" evidence="7">
    <location>
        <begin position="565"/>
        <end position="590"/>
    </location>
</feature>
<protein>
    <recommendedName>
        <fullName evidence="8">Major facilitator superfamily (MFS) profile domain-containing protein</fullName>
    </recommendedName>
</protein>
<dbReference type="AlphaFoldDB" id="A0A1D8N4Y2"/>
<dbReference type="RefSeq" id="XP_500099.2">
    <property type="nucleotide sequence ID" value="XM_500099.3"/>
</dbReference>
<feature type="transmembrane region" description="Helical" evidence="7">
    <location>
        <begin position="326"/>
        <end position="349"/>
    </location>
</feature>
<evidence type="ECO:0000313" key="10">
    <source>
        <dbReference type="Proteomes" id="UP000182444"/>
    </source>
</evidence>
<evidence type="ECO:0000256" key="6">
    <source>
        <dbReference type="SAM" id="MobiDB-lite"/>
    </source>
</evidence>
<dbReference type="eggNOG" id="KOG0255">
    <property type="taxonomic scope" value="Eukaryota"/>
</dbReference>
<dbReference type="GeneID" id="2906314"/>
<feature type="transmembrane region" description="Helical" evidence="7">
    <location>
        <begin position="434"/>
        <end position="460"/>
    </location>
</feature>
<feature type="transmembrane region" description="Helical" evidence="7">
    <location>
        <begin position="472"/>
        <end position="495"/>
    </location>
</feature>
<evidence type="ECO:0000259" key="8">
    <source>
        <dbReference type="PROSITE" id="PS50850"/>
    </source>
</evidence>
<evidence type="ECO:0000256" key="5">
    <source>
        <dbReference type="ARBA" id="ARBA00023136"/>
    </source>
</evidence>
<proteinExistence type="predicted"/>
<dbReference type="PROSITE" id="PS50850">
    <property type="entry name" value="MFS"/>
    <property type="match status" value="1"/>
</dbReference>
<evidence type="ECO:0000256" key="1">
    <source>
        <dbReference type="ARBA" id="ARBA00004141"/>
    </source>
</evidence>
<dbReference type="GO" id="GO:0005886">
    <property type="term" value="C:plasma membrane"/>
    <property type="evidence" value="ECO:0007669"/>
    <property type="project" value="TreeGrafter"/>
</dbReference>
<evidence type="ECO:0000256" key="3">
    <source>
        <dbReference type="ARBA" id="ARBA00022692"/>
    </source>
</evidence>
<keyword evidence="2" id="KW-0813">Transport</keyword>
<evidence type="ECO:0000313" key="9">
    <source>
        <dbReference type="EMBL" id="AOW00693.1"/>
    </source>
</evidence>
<organism evidence="9 10">
    <name type="scientific">Yarrowia lipolytica</name>
    <name type="common">Candida lipolytica</name>
    <dbReference type="NCBI Taxonomy" id="4952"/>
    <lineage>
        <taxon>Eukaryota</taxon>
        <taxon>Fungi</taxon>
        <taxon>Dikarya</taxon>
        <taxon>Ascomycota</taxon>
        <taxon>Saccharomycotina</taxon>
        <taxon>Dipodascomycetes</taxon>
        <taxon>Dipodascales</taxon>
        <taxon>Dipodascales incertae sedis</taxon>
        <taxon>Yarrowia</taxon>
    </lineage>
</organism>
<comment type="subcellular location">
    <subcellularLocation>
        <location evidence="1">Membrane</location>
        <topology evidence="1">Multi-pass membrane protein</topology>
    </subcellularLocation>
</comment>
<dbReference type="GO" id="GO:0022857">
    <property type="term" value="F:transmembrane transporter activity"/>
    <property type="evidence" value="ECO:0007669"/>
    <property type="project" value="InterPro"/>
</dbReference>
<keyword evidence="3 7" id="KW-0812">Transmembrane</keyword>
<dbReference type="Proteomes" id="UP000182444">
    <property type="component" value="Chromosome 1A"/>
</dbReference>
<feature type="transmembrane region" description="Helical" evidence="7">
    <location>
        <begin position="233"/>
        <end position="257"/>
    </location>
</feature>
<name>A0A1D8N4Y2_YARLL</name>
<evidence type="ECO:0000256" key="2">
    <source>
        <dbReference type="ARBA" id="ARBA00022448"/>
    </source>
</evidence>
<feature type="transmembrane region" description="Helical" evidence="7">
    <location>
        <begin position="200"/>
        <end position="221"/>
    </location>
</feature>
<dbReference type="KEGG" id="yli:2906314"/>
<feature type="region of interest" description="Disordered" evidence="6">
    <location>
        <begin position="1"/>
        <end position="61"/>
    </location>
</feature>
<dbReference type="EMBL" id="CP017553">
    <property type="protein sequence ID" value="AOW00693.1"/>
    <property type="molecule type" value="Genomic_DNA"/>
</dbReference>
<dbReference type="VEuPathDB" id="FungiDB:YALI1_A15624g"/>
<feature type="compositionally biased region" description="Polar residues" evidence="6">
    <location>
        <begin position="43"/>
        <end position="54"/>
    </location>
</feature>
<sequence length="639" mass="70016">MTHSSGTSEEEYEPQAYYTHQSAIDDTDGEAQEKPPHHARAGSMTTTHSISSQHLYRRNSHGQVQTLYVSDALVDNPDDPDVIQQEEDGLRLHREVSGMSGRPPSALNEDQVDTQSLYTVSEPSRHTMRRRMGSVVSQLASGSILNGETPDDSDTDIILPPFGGGKQYPKALPPIEDYTVQFDGPKDPLSPLNWTMKRKCISAVILALDTFAVSWCSSVYSAGMPQLIAEFKVGQVVLLLGVSLFIMGFASGPIVWAPMSELMGRRPPILIGMLGFTLFTFATATAKDLQTVMLTRFFSGFFGAAPLAIVAASYSDMFPANQRGYALAAFTMCVFVAPSLAPMVGGFIAKNPSTGWRWDEYMTGILGALVTVLTLFFCEETFAPVLLANKAKKLRKITGNWGITSLHDQRELDVGEIINRNVLRPVKMLFTEPTLFLVTLFVAFLYGIMYMALGVYPIIFAEGYGMHQGVAMLTYLGLIIGEAIGCIVSMAFEPVYTRNGCTPEGRLPPMIVGGCCLPLGLFWLTWTGHYHEHIHWMVPTASGLLTGVGFITIFLASINYIVDCYTLFAASAMAANTMMRSSFGAAFPLFTPALFHNLGVNWAGTLVGGIAVLMLPVPILFYIFGKRIRSKSKYNVRPN</sequence>
<keyword evidence="5 7" id="KW-0472">Membrane</keyword>
<dbReference type="PANTHER" id="PTHR23502">
    <property type="entry name" value="MAJOR FACILITATOR SUPERFAMILY"/>
    <property type="match status" value="1"/>
</dbReference>
<feature type="transmembrane region" description="Helical" evidence="7">
    <location>
        <begin position="602"/>
        <end position="624"/>
    </location>
</feature>
<accession>A0A1D8N4Y2</accession>
<gene>
    <name evidence="9" type="ORF">YALI1_A15624g</name>
</gene>
<dbReference type="OrthoDB" id="9986881at2759"/>
<dbReference type="InterPro" id="IPR036259">
    <property type="entry name" value="MFS_trans_sf"/>
</dbReference>
<evidence type="ECO:0000256" key="4">
    <source>
        <dbReference type="ARBA" id="ARBA00022989"/>
    </source>
</evidence>
<keyword evidence="4 7" id="KW-1133">Transmembrane helix</keyword>
<dbReference type="InterPro" id="IPR011701">
    <property type="entry name" value="MFS"/>
</dbReference>